<dbReference type="Pfam" id="PF18917">
    <property type="entry name" value="LiaI-LiaF-like_TM1"/>
    <property type="match status" value="1"/>
</dbReference>
<dbReference type="InterPro" id="IPR043726">
    <property type="entry name" value="LiaI-LiaF-like_TM1"/>
</dbReference>
<gene>
    <name evidence="1" type="ORF">BWZ43_10280</name>
</gene>
<evidence type="ECO:0000313" key="2">
    <source>
        <dbReference type="Proteomes" id="UP000189761"/>
    </source>
</evidence>
<name>A0A8E2I8A4_9BACI</name>
<dbReference type="GeneID" id="79867339"/>
<dbReference type="AlphaFoldDB" id="A0A8E2I8A4"/>
<comment type="caution">
    <text evidence="1">The sequence shown here is derived from an EMBL/GenBank/DDBJ whole genome shotgun (WGS) entry which is preliminary data.</text>
</comment>
<dbReference type="RefSeq" id="WP_058002020.1">
    <property type="nucleotide sequence ID" value="NZ_BOQX01000002.1"/>
</dbReference>
<organism evidence="1 2">
    <name type="scientific">Heyndrickxia oleronia</name>
    <dbReference type="NCBI Taxonomy" id="38875"/>
    <lineage>
        <taxon>Bacteria</taxon>
        <taxon>Bacillati</taxon>
        <taxon>Bacillota</taxon>
        <taxon>Bacilli</taxon>
        <taxon>Bacillales</taxon>
        <taxon>Bacillaceae</taxon>
        <taxon>Heyndrickxia</taxon>
    </lineage>
</organism>
<evidence type="ECO:0000313" key="1">
    <source>
        <dbReference type="EMBL" id="OOP68462.1"/>
    </source>
</evidence>
<protein>
    <submittedName>
        <fullName evidence="1">Uncharacterized protein</fullName>
    </submittedName>
</protein>
<reference evidence="1 2" key="1">
    <citation type="submission" date="2017-01" db="EMBL/GenBank/DDBJ databases">
        <title>Draft genome sequence of Bacillus oleronius.</title>
        <authorList>
            <person name="Allam M."/>
        </authorList>
    </citation>
    <scope>NUCLEOTIDE SEQUENCE [LARGE SCALE GENOMIC DNA]</scope>
    <source>
        <strain evidence="1 2">DSM 9356</strain>
    </source>
</reference>
<keyword evidence="2" id="KW-1185">Reference proteome</keyword>
<dbReference type="EMBL" id="MTLA01000107">
    <property type="protein sequence ID" value="OOP68462.1"/>
    <property type="molecule type" value="Genomic_DNA"/>
</dbReference>
<proteinExistence type="predicted"/>
<accession>A0A8E2I8A4</accession>
<sequence length="161" mass="18492">MKNQKIFPGLILLGFGLYFYLEHSQIDILKEYLTWPTLLIIVGIAFLGQGYGGKDYEAILPGVILTGFGIHFHIVNRLSIWPDHIGIFILIISLGFLLRYQRTGNGLFHGVLFLIISIILLFYNEVLQWLGLLENKAGNIINLWPFLLIILGIYLLFFKRK</sequence>
<dbReference type="Proteomes" id="UP000189761">
    <property type="component" value="Unassembled WGS sequence"/>
</dbReference>